<dbReference type="InterPro" id="IPR001647">
    <property type="entry name" value="HTH_TetR"/>
</dbReference>
<keyword evidence="1 2" id="KW-0238">DNA-binding</keyword>
<dbReference type="Pfam" id="PF00440">
    <property type="entry name" value="TetR_N"/>
    <property type="match status" value="1"/>
</dbReference>
<feature type="DNA-binding region" description="H-T-H motif" evidence="2">
    <location>
        <begin position="40"/>
        <end position="59"/>
    </location>
</feature>
<dbReference type="PROSITE" id="PS50977">
    <property type="entry name" value="HTH_TETR_2"/>
    <property type="match status" value="1"/>
</dbReference>
<keyword evidence="5" id="KW-1185">Reference proteome</keyword>
<dbReference type="InterPro" id="IPR050109">
    <property type="entry name" value="HTH-type_TetR-like_transc_reg"/>
</dbReference>
<feature type="domain" description="HTH tetR-type" evidence="3">
    <location>
        <begin position="17"/>
        <end position="77"/>
    </location>
</feature>
<dbReference type="RefSeq" id="WP_013676079.1">
    <property type="nucleotide sequence ID" value="NZ_BAABKS010000001.1"/>
</dbReference>
<comment type="caution">
    <text evidence="4">The sequence shown here is derived from an EMBL/GenBank/DDBJ whole genome shotgun (WGS) entry which is preliminary data.</text>
</comment>
<evidence type="ECO:0000313" key="4">
    <source>
        <dbReference type="EMBL" id="MFD1232966.1"/>
    </source>
</evidence>
<evidence type="ECO:0000256" key="2">
    <source>
        <dbReference type="PROSITE-ProRule" id="PRU00335"/>
    </source>
</evidence>
<dbReference type="PRINTS" id="PR00455">
    <property type="entry name" value="HTHTETR"/>
</dbReference>
<name>A0ABW3VCE3_9PSEU</name>
<proteinExistence type="predicted"/>
<dbReference type="EMBL" id="JBHTMB010000045">
    <property type="protein sequence ID" value="MFD1232966.1"/>
    <property type="molecule type" value="Genomic_DNA"/>
</dbReference>
<sequence>MTSPVPAPPRTRAQRSEDSRARILDAAVACLVAEGYSGATTLAIQADADVSRGGLLHHFPSRDLLLVAAAQHIAAQRVRDTEERVLALVEAGAQGAERIDRVVLALWESYHEAHFWAALELWTAARSNPGIADALLPEERRLGAVIRASVARMMGEPYASHPRFRQVRDLLLTSMRGAAMTYTFDRRDPAADPLVGQWQDLARTLLDA</sequence>
<evidence type="ECO:0000313" key="5">
    <source>
        <dbReference type="Proteomes" id="UP001597182"/>
    </source>
</evidence>
<evidence type="ECO:0000259" key="3">
    <source>
        <dbReference type="PROSITE" id="PS50977"/>
    </source>
</evidence>
<evidence type="ECO:0000256" key="1">
    <source>
        <dbReference type="ARBA" id="ARBA00023125"/>
    </source>
</evidence>
<dbReference type="InterPro" id="IPR009057">
    <property type="entry name" value="Homeodomain-like_sf"/>
</dbReference>
<reference evidence="5" key="1">
    <citation type="journal article" date="2019" name="Int. J. Syst. Evol. Microbiol.">
        <title>The Global Catalogue of Microorganisms (GCM) 10K type strain sequencing project: providing services to taxonomists for standard genome sequencing and annotation.</title>
        <authorList>
            <consortium name="The Broad Institute Genomics Platform"/>
            <consortium name="The Broad Institute Genome Sequencing Center for Infectious Disease"/>
            <person name="Wu L."/>
            <person name="Ma J."/>
        </authorList>
    </citation>
    <scope>NUCLEOTIDE SEQUENCE [LARGE SCALE GENOMIC DNA]</scope>
    <source>
        <strain evidence="5">CCUG 49018</strain>
    </source>
</reference>
<protein>
    <submittedName>
        <fullName evidence="4">TetR/AcrR family transcriptional regulator</fullName>
    </submittedName>
</protein>
<dbReference type="SUPFAM" id="SSF46689">
    <property type="entry name" value="Homeodomain-like"/>
    <property type="match status" value="1"/>
</dbReference>
<accession>A0ABW3VCE3</accession>
<organism evidence="4 5">
    <name type="scientific">Pseudonocardia benzenivorans</name>
    <dbReference type="NCBI Taxonomy" id="228005"/>
    <lineage>
        <taxon>Bacteria</taxon>
        <taxon>Bacillati</taxon>
        <taxon>Actinomycetota</taxon>
        <taxon>Actinomycetes</taxon>
        <taxon>Pseudonocardiales</taxon>
        <taxon>Pseudonocardiaceae</taxon>
        <taxon>Pseudonocardia</taxon>
    </lineage>
</organism>
<dbReference type="PANTHER" id="PTHR30055:SF226">
    <property type="entry name" value="HTH-TYPE TRANSCRIPTIONAL REGULATOR PKSA"/>
    <property type="match status" value="1"/>
</dbReference>
<dbReference type="Proteomes" id="UP001597182">
    <property type="component" value="Unassembled WGS sequence"/>
</dbReference>
<gene>
    <name evidence="4" type="ORF">ACFQ34_06680</name>
</gene>
<dbReference type="PANTHER" id="PTHR30055">
    <property type="entry name" value="HTH-TYPE TRANSCRIPTIONAL REGULATOR RUTR"/>
    <property type="match status" value="1"/>
</dbReference>
<dbReference type="Gene3D" id="1.10.357.10">
    <property type="entry name" value="Tetracycline Repressor, domain 2"/>
    <property type="match status" value="1"/>
</dbReference>